<protein>
    <recommendedName>
        <fullName evidence="4">Rad50/SbcC-type AAA domain-containing protein</fullName>
    </recommendedName>
</protein>
<keyword evidence="3" id="KW-1185">Reference proteome</keyword>
<organism evidence="2 3">
    <name type="scientific">Gilliamella apicola</name>
    <dbReference type="NCBI Taxonomy" id="1196095"/>
    <lineage>
        <taxon>Bacteria</taxon>
        <taxon>Pseudomonadati</taxon>
        <taxon>Pseudomonadota</taxon>
        <taxon>Gammaproteobacteria</taxon>
        <taxon>Orbales</taxon>
        <taxon>Orbaceae</taxon>
        <taxon>Gilliamella</taxon>
    </lineage>
</organism>
<feature type="coiled-coil region" evidence="1">
    <location>
        <begin position="232"/>
        <end position="294"/>
    </location>
</feature>
<accession>A0A2V4DZZ0</accession>
<evidence type="ECO:0000313" key="3">
    <source>
        <dbReference type="Proteomes" id="UP000247932"/>
    </source>
</evidence>
<dbReference type="Proteomes" id="UP000247932">
    <property type="component" value="Unassembled WGS sequence"/>
</dbReference>
<proteinExistence type="predicted"/>
<dbReference type="SUPFAM" id="SSF52540">
    <property type="entry name" value="P-loop containing nucleoside triphosphate hydrolases"/>
    <property type="match status" value="1"/>
</dbReference>
<sequence length="594" mass="67970">MTIKLEKLVSASKIKSDVTIIFDINRTLILGPSDTGKSYIRDCLWYLLGGNDIPRNIPESKSYDTLFLQINYNNKIYTIKRSLKNKSLTELYQANISNIDEKNRINQDIGSFLVECSGAKDKIILRSKSENGPINGSDLRHWFLLSQPGMISKDPTYGTPTERTQRKASFYTFLTGLDDSDMVLDQSEKEKTKIRTSLDLINKRLITLKENLPDDFNQEEVNNSLIKLDRTLDELSHARNAKTQELKNIRIDLSKVITLLNENQSKLIYAEAMLSRLKLLNQKYENDLDRLNTIDSSLAIFNNLEPQACVLCGSISNKYNEQLSELDIIKQRNAIAVESKKIKLLKQGLLDSIKIEEEIVEYHTRQVKELDERLIFIRKQEEDVLSSKDDEISFDIKELALKRTEYSLLLNTNREIQKLVKEHDNFKSLIKAKSPPINRELGVEFENINILIRSILHSWGFSYIESIQLDIMECDIQIDGRDRLSYGAGLRSIFLAALAIGFLSYSIDNSHPNLGFLIIDSPLKAYGEAKNSSDVTVPVKTVKNSFYEWLSNWKGNGQLIVLENEPVNENIYAQLKPIQFTGTLGLGRYGFYPK</sequence>
<dbReference type="AlphaFoldDB" id="A0A2V4DZZ0"/>
<keyword evidence="1" id="KW-0175">Coiled coil</keyword>
<name>A0A2V4DZZ0_9GAMM</name>
<evidence type="ECO:0008006" key="4">
    <source>
        <dbReference type="Google" id="ProtNLM"/>
    </source>
</evidence>
<dbReference type="OrthoDB" id="975794at2"/>
<dbReference type="Gene3D" id="3.40.50.300">
    <property type="entry name" value="P-loop containing nucleotide triphosphate hydrolases"/>
    <property type="match status" value="1"/>
</dbReference>
<gene>
    <name evidence="2" type="ORF">DKK70_11100</name>
</gene>
<evidence type="ECO:0000256" key="1">
    <source>
        <dbReference type="SAM" id="Coils"/>
    </source>
</evidence>
<dbReference type="InterPro" id="IPR027417">
    <property type="entry name" value="P-loop_NTPase"/>
</dbReference>
<dbReference type="RefSeq" id="WP_110434050.1">
    <property type="nucleotide sequence ID" value="NZ_QGLR01000012.1"/>
</dbReference>
<reference evidence="2 3" key="1">
    <citation type="submission" date="2018-05" db="EMBL/GenBank/DDBJ databases">
        <title>Reference genomes for bee gut microbiota database.</title>
        <authorList>
            <person name="Ellegaard K.M."/>
        </authorList>
    </citation>
    <scope>NUCLEOTIDE SEQUENCE [LARGE SCALE GENOMIC DNA]</scope>
    <source>
        <strain evidence="2 3">ESL0182</strain>
    </source>
</reference>
<dbReference type="EMBL" id="QGLR01000012">
    <property type="protein sequence ID" value="PXZ06502.1"/>
    <property type="molecule type" value="Genomic_DNA"/>
</dbReference>
<comment type="caution">
    <text evidence="2">The sequence shown here is derived from an EMBL/GenBank/DDBJ whole genome shotgun (WGS) entry which is preliminary data.</text>
</comment>
<evidence type="ECO:0000313" key="2">
    <source>
        <dbReference type="EMBL" id="PXZ06502.1"/>
    </source>
</evidence>